<dbReference type="AlphaFoldDB" id="A0A286TAG9"/>
<dbReference type="Proteomes" id="UP000262177">
    <property type="component" value="Chromosome"/>
</dbReference>
<evidence type="ECO:0000313" key="3">
    <source>
        <dbReference type="Proteomes" id="UP000262177"/>
    </source>
</evidence>
<dbReference type="EMBL" id="AP018131">
    <property type="protein sequence ID" value="BBA47352.1"/>
    <property type="molecule type" value="Genomic_DNA"/>
</dbReference>
<gene>
    <name evidence="2" type="ORF">BBJK_00457</name>
</gene>
<organism evidence="2 3">
    <name type="scientific">Bifidobacterium bifidum LMG 13195</name>
    <dbReference type="NCBI Taxonomy" id="1207542"/>
    <lineage>
        <taxon>Bacteria</taxon>
        <taxon>Bacillati</taxon>
        <taxon>Actinomycetota</taxon>
        <taxon>Actinomycetes</taxon>
        <taxon>Bifidobacteriales</taxon>
        <taxon>Bifidobacteriaceae</taxon>
        <taxon>Bifidobacterium</taxon>
    </lineage>
</organism>
<feature type="region of interest" description="Disordered" evidence="1">
    <location>
        <begin position="19"/>
        <end position="38"/>
    </location>
</feature>
<evidence type="ECO:0000256" key="1">
    <source>
        <dbReference type="SAM" id="MobiDB-lite"/>
    </source>
</evidence>
<reference evidence="2 3" key="1">
    <citation type="journal article" date="2017" name="Biosci. Biotechnol. Biochem.">
        <title>Identification and characterization of a sulfoglycosidase from Bifidobacterium bifidum implicated in mucin glycan utilization.</title>
        <authorList>
            <person name="Katoh T."/>
            <person name="Maeshibu T."/>
            <person name="Kikkawa K."/>
            <person name="Gotoh A."/>
            <person name="Tomabechi Y."/>
            <person name="Nakamura M."/>
            <person name="Liao W.-H."/>
            <person name="Yamaguchi M."/>
            <person name="Ashida H."/>
            <person name="Yamamoto K."/>
            <person name="Katayama T."/>
        </authorList>
    </citation>
    <scope>NUCLEOTIDE SEQUENCE [LARGE SCALE GENOMIC DNA]</scope>
    <source>
        <strain evidence="2 3">JCM 7004</strain>
    </source>
</reference>
<sequence>MRHRGIIKNEPYFKYASSTVRPQASVSDNNMKDTSCLT</sequence>
<proteinExistence type="predicted"/>
<name>A0A286TAG9_BIFBI</name>
<evidence type="ECO:0000313" key="2">
    <source>
        <dbReference type="EMBL" id="BBA47352.1"/>
    </source>
</evidence>
<accession>A0A286TAG9</accession>
<protein>
    <submittedName>
        <fullName evidence="2">Uncharacterized protein</fullName>
    </submittedName>
</protein>